<comment type="subcellular location">
    <subcellularLocation>
        <location evidence="5">Cytoplasm</location>
    </subcellularLocation>
</comment>
<evidence type="ECO:0000256" key="2">
    <source>
        <dbReference type="ARBA" id="ARBA00022517"/>
    </source>
</evidence>
<evidence type="ECO:0000313" key="8">
    <source>
        <dbReference type="Proteomes" id="UP000294739"/>
    </source>
</evidence>
<dbReference type="GO" id="GO:0005829">
    <property type="term" value="C:cytosol"/>
    <property type="evidence" value="ECO:0007669"/>
    <property type="project" value="TreeGrafter"/>
</dbReference>
<dbReference type="CDD" id="cd16964">
    <property type="entry name" value="YqgF"/>
    <property type="match status" value="1"/>
</dbReference>
<dbReference type="FunCoup" id="A0A4R5D7P2">
    <property type="interactions" value="91"/>
</dbReference>
<gene>
    <name evidence="7" type="primary">ruvX</name>
    <name evidence="7" type="ORF">E1269_14005</name>
</gene>
<evidence type="ECO:0000256" key="4">
    <source>
        <dbReference type="ARBA" id="ARBA00022801"/>
    </source>
</evidence>
<dbReference type="GO" id="GO:0004518">
    <property type="term" value="F:nuclease activity"/>
    <property type="evidence" value="ECO:0007669"/>
    <property type="project" value="UniProtKB-KW"/>
</dbReference>
<dbReference type="PANTHER" id="PTHR33317">
    <property type="entry name" value="POLYNUCLEOTIDYL TRANSFERASE, RIBONUCLEASE H-LIKE SUPERFAMILY PROTEIN"/>
    <property type="match status" value="1"/>
</dbReference>
<name>A0A4R5D7P2_9ACTN</name>
<organism evidence="7 8">
    <name type="scientific">Jiangella asiatica</name>
    <dbReference type="NCBI Taxonomy" id="2530372"/>
    <lineage>
        <taxon>Bacteria</taxon>
        <taxon>Bacillati</taxon>
        <taxon>Actinomycetota</taxon>
        <taxon>Actinomycetes</taxon>
        <taxon>Jiangellales</taxon>
        <taxon>Jiangellaceae</taxon>
        <taxon>Jiangella</taxon>
    </lineage>
</organism>
<comment type="caution">
    <text evidence="7">The sequence shown here is derived from an EMBL/GenBank/DDBJ whole genome shotgun (WGS) entry which is preliminary data.</text>
</comment>
<keyword evidence="8" id="KW-1185">Reference proteome</keyword>
<dbReference type="Pfam" id="PF03652">
    <property type="entry name" value="RuvX"/>
    <property type="match status" value="1"/>
</dbReference>
<dbReference type="EC" id="3.1.-.-" evidence="5"/>
<keyword evidence="2 5" id="KW-0690">Ribosome biogenesis</keyword>
<evidence type="ECO:0000256" key="1">
    <source>
        <dbReference type="ARBA" id="ARBA00022490"/>
    </source>
</evidence>
<proteinExistence type="inferred from homology"/>
<dbReference type="AlphaFoldDB" id="A0A4R5D7P2"/>
<dbReference type="HAMAP" id="MF_00651">
    <property type="entry name" value="Nuclease_YqgF"/>
    <property type="match status" value="1"/>
</dbReference>
<dbReference type="SUPFAM" id="SSF53098">
    <property type="entry name" value="Ribonuclease H-like"/>
    <property type="match status" value="1"/>
</dbReference>
<dbReference type="PANTHER" id="PTHR33317:SF4">
    <property type="entry name" value="POLYNUCLEOTIDYL TRANSFERASE, RIBONUCLEASE H-LIKE SUPERFAMILY PROTEIN"/>
    <property type="match status" value="1"/>
</dbReference>
<evidence type="ECO:0000256" key="3">
    <source>
        <dbReference type="ARBA" id="ARBA00022722"/>
    </source>
</evidence>
<evidence type="ECO:0000259" key="6">
    <source>
        <dbReference type="SMART" id="SM00732"/>
    </source>
</evidence>
<dbReference type="InterPro" id="IPR037027">
    <property type="entry name" value="YqgF/RNaseH-like_dom_sf"/>
</dbReference>
<dbReference type="InParanoid" id="A0A4R5D7P2"/>
<comment type="similarity">
    <text evidence="5">Belongs to the YqgF HJR family.</text>
</comment>
<evidence type="ECO:0000256" key="5">
    <source>
        <dbReference type="HAMAP-Rule" id="MF_00651"/>
    </source>
</evidence>
<keyword evidence="4 5" id="KW-0378">Hydrolase</keyword>
<protein>
    <recommendedName>
        <fullName evidence="5">Putative pre-16S rRNA nuclease</fullName>
        <ecNumber evidence="5">3.1.-.-</ecNumber>
    </recommendedName>
</protein>
<dbReference type="SMART" id="SM00732">
    <property type="entry name" value="YqgFc"/>
    <property type="match status" value="1"/>
</dbReference>
<evidence type="ECO:0000313" key="7">
    <source>
        <dbReference type="EMBL" id="TDE09529.1"/>
    </source>
</evidence>
<dbReference type="EMBL" id="SMKZ01000018">
    <property type="protein sequence ID" value="TDE09529.1"/>
    <property type="molecule type" value="Genomic_DNA"/>
</dbReference>
<comment type="function">
    <text evidence="5">Could be a nuclease involved in processing of the 5'-end of pre-16S rRNA.</text>
</comment>
<dbReference type="NCBIfam" id="TIGR00250">
    <property type="entry name" value="RNAse_H_YqgF"/>
    <property type="match status" value="1"/>
</dbReference>
<dbReference type="OrthoDB" id="9790539at2"/>
<reference evidence="7 8" key="1">
    <citation type="submission" date="2019-03" db="EMBL/GenBank/DDBJ databases">
        <title>Draft genome sequences of novel Actinobacteria.</title>
        <authorList>
            <person name="Sahin N."/>
            <person name="Ay H."/>
            <person name="Saygin H."/>
        </authorList>
    </citation>
    <scope>NUCLEOTIDE SEQUENCE [LARGE SCALE GENOMIC DNA]</scope>
    <source>
        <strain evidence="7 8">5K138</strain>
    </source>
</reference>
<sequence length="153" mass="16112">MRRGVRLGVDVGSVRIGVASCDSDGLIATPVETVRRGPGDLRRLAELVAEREPIEVVVGLPRSLDGKEHAAAQHVRAFGAELVRFVAPCPVRLIDERLTTAVATRGMRASGVSSRAARPAIDQAAAMVILQDALDAERSGGEPPGEVLTVTDD</sequence>
<dbReference type="InterPro" id="IPR005227">
    <property type="entry name" value="YqgF"/>
</dbReference>
<feature type="domain" description="YqgF/RNase H-like" evidence="6">
    <location>
        <begin position="4"/>
        <end position="103"/>
    </location>
</feature>
<dbReference type="GO" id="GO:0016788">
    <property type="term" value="F:hydrolase activity, acting on ester bonds"/>
    <property type="evidence" value="ECO:0007669"/>
    <property type="project" value="UniProtKB-UniRule"/>
</dbReference>
<keyword evidence="1 5" id="KW-0963">Cytoplasm</keyword>
<dbReference type="Gene3D" id="3.30.420.140">
    <property type="entry name" value="YqgF/RNase H-like domain"/>
    <property type="match status" value="1"/>
</dbReference>
<dbReference type="GO" id="GO:0000967">
    <property type="term" value="P:rRNA 5'-end processing"/>
    <property type="evidence" value="ECO:0007669"/>
    <property type="project" value="UniProtKB-UniRule"/>
</dbReference>
<accession>A0A4R5D7P2</accession>
<keyword evidence="3 5" id="KW-0540">Nuclease</keyword>
<dbReference type="InterPro" id="IPR006641">
    <property type="entry name" value="YqgF/RNaseH-like_dom"/>
</dbReference>
<dbReference type="Proteomes" id="UP000294739">
    <property type="component" value="Unassembled WGS sequence"/>
</dbReference>
<dbReference type="InterPro" id="IPR012337">
    <property type="entry name" value="RNaseH-like_sf"/>
</dbReference>
<dbReference type="FunFam" id="3.30.420.140:FF:000005">
    <property type="entry name" value="Putative pre-16S rRNA nuclease"/>
    <property type="match status" value="1"/>
</dbReference>